<evidence type="ECO:0000313" key="4">
    <source>
        <dbReference type="Proteomes" id="UP001359485"/>
    </source>
</evidence>
<name>A0ABR1B9G6_POLSC</name>
<comment type="caution">
    <text evidence="3">The sequence shown here is derived from an EMBL/GenBank/DDBJ whole genome shotgun (WGS) entry which is preliminary data.</text>
</comment>
<keyword evidence="2" id="KW-0378">Hydrolase</keyword>
<dbReference type="PANTHER" id="PTHR11782:SF127">
    <property type="entry name" value="NTPASE, ISOFORM F"/>
    <property type="match status" value="1"/>
</dbReference>
<organism evidence="3 4">
    <name type="scientific">Polyplax serrata</name>
    <name type="common">Common mouse louse</name>
    <dbReference type="NCBI Taxonomy" id="468196"/>
    <lineage>
        <taxon>Eukaryota</taxon>
        <taxon>Metazoa</taxon>
        <taxon>Ecdysozoa</taxon>
        <taxon>Arthropoda</taxon>
        <taxon>Hexapoda</taxon>
        <taxon>Insecta</taxon>
        <taxon>Pterygota</taxon>
        <taxon>Neoptera</taxon>
        <taxon>Paraneoptera</taxon>
        <taxon>Psocodea</taxon>
        <taxon>Troctomorpha</taxon>
        <taxon>Phthiraptera</taxon>
        <taxon>Anoplura</taxon>
        <taxon>Polyplacidae</taxon>
        <taxon>Polyplax</taxon>
    </lineage>
</organism>
<dbReference type="Pfam" id="PF01150">
    <property type="entry name" value="GDA1_CD39"/>
    <property type="match status" value="1"/>
</dbReference>
<dbReference type="PANTHER" id="PTHR11782">
    <property type="entry name" value="ADENOSINE/GUANOSINE DIPHOSPHATASE"/>
    <property type="match status" value="1"/>
</dbReference>
<protein>
    <submittedName>
        <fullName evidence="3">Uncharacterized protein</fullName>
    </submittedName>
</protein>
<evidence type="ECO:0000256" key="1">
    <source>
        <dbReference type="ARBA" id="ARBA00009283"/>
    </source>
</evidence>
<sequence>MFESEVFRGEKLTTHEMKLLLLLYLCACFTALAWGAKHNFKTNFWDKLLSFILCREHKYAVTVEAENAKTVVNIFDFVVTSSCKEPTIKLADTYTTEYDDGFPNYEKNYTESLNLLEKIMKDIKKRVPKKKWSTTSLQVVLTSDFGLMNEFDRSKILGVSKMFFENKGFTMGKNSLLLLTGKQEGLFAWFSVNLLLNRLGNTKEKPVTALTLGSRVAQVSMSVCPNARVPVLSDVLKMTAYDTEYSVYCHSDWKLGTEIARRKILTHQQGSCYRKLLSVCLHPGTNVTWTYNRLSYTTHGAVNCEKNGFDYEACESVIQTIVRQSTRAPCLGGAEVYAFEDYFDLAFDMKLIKKKNGKKISLKKFIRRSKELCETYNVENPFLCLDSIYATVLLRDFYGLRVGDSVMFLDAVKGQKPFYVGPCCSIGRHDVCQDKSFMHFFELYGIFVTRDVVDGTNKKGPRPTFSRRV</sequence>
<gene>
    <name evidence="3" type="ORF">RUM44_008216</name>
</gene>
<dbReference type="Gene3D" id="3.30.420.40">
    <property type="match status" value="1"/>
</dbReference>
<dbReference type="Proteomes" id="UP001359485">
    <property type="component" value="Unassembled WGS sequence"/>
</dbReference>
<evidence type="ECO:0000256" key="2">
    <source>
        <dbReference type="ARBA" id="ARBA00022801"/>
    </source>
</evidence>
<comment type="similarity">
    <text evidence="1">Belongs to the GDA1/CD39 NTPase family.</text>
</comment>
<proteinExistence type="inferred from homology"/>
<reference evidence="3 4" key="1">
    <citation type="submission" date="2023-09" db="EMBL/GenBank/DDBJ databases">
        <title>Genomes of two closely related lineages of the louse Polyplax serrata with different host specificities.</title>
        <authorList>
            <person name="Martinu J."/>
            <person name="Tarabai H."/>
            <person name="Stefka J."/>
            <person name="Hypsa V."/>
        </authorList>
    </citation>
    <scope>NUCLEOTIDE SEQUENCE [LARGE SCALE GENOMIC DNA]</scope>
    <source>
        <strain evidence="3">98ZLc_SE</strain>
    </source>
</reference>
<dbReference type="InterPro" id="IPR000407">
    <property type="entry name" value="GDA1_CD39_NTPase"/>
</dbReference>
<keyword evidence="4" id="KW-1185">Reference proteome</keyword>
<dbReference type="EMBL" id="JAWJWF010000002">
    <property type="protein sequence ID" value="KAK6637794.1"/>
    <property type="molecule type" value="Genomic_DNA"/>
</dbReference>
<accession>A0ABR1B9G6</accession>
<evidence type="ECO:0000313" key="3">
    <source>
        <dbReference type="EMBL" id="KAK6637794.1"/>
    </source>
</evidence>
<dbReference type="Gene3D" id="3.30.420.150">
    <property type="entry name" value="Exopolyphosphatase. Domain 2"/>
    <property type="match status" value="1"/>
</dbReference>